<sequence length="284" mass="31737">MVACVSADGFVMPPAFIVPGERLNRDVVDAGNISGATITTSEAGFMTTYVMREYIAAFALAVPLPIKRPLILVLDGASSHMDASIDAAVAAYGVRQVQLPPNASHLYQPLDVAVFRVVKTILKEQIYSFMIATGKAAMTKKEAVQLASTAWRMRIEEKPENIVAGFDEAGIWPLSLPMVIRRLKNVKENDSKAQQPLPSWLVTQQVIRSEILVLPPASEKKSRRKTVDFKRLLLTQDDLRNELQNSCKETVFHLLRKTELIKTIRNIAMILEVFGKLFLDLYHF</sequence>
<reference evidence="2" key="1">
    <citation type="journal article" date="2011" name="PLoS Biol.">
        <title>Gene gain and loss during evolution of obligate parasitism in the white rust pathogen of Arabidopsis thaliana.</title>
        <authorList>
            <person name="Kemen E."/>
            <person name="Gardiner A."/>
            <person name="Schultz-Larsen T."/>
            <person name="Kemen A.C."/>
            <person name="Balmuth A.L."/>
            <person name="Robert-Seilaniantz A."/>
            <person name="Bailey K."/>
            <person name="Holub E."/>
            <person name="Studholme D.J."/>
            <person name="Maclean D."/>
            <person name="Jones J.D."/>
        </authorList>
    </citation>
    <scope>NUCLEOTIDE SEQUENCE</scope>
</reference>
<gene>
    <name evidence="2" type="primary">AlNc14C176G8115</name>
    <name evidence="2" type="ORF">ALNC14_091460</name>
</gene>
<name>F0WNW0_9STRA</name>
<evidence type="ECO:0000313" key="2">
    <source>
        <dbReference type="EMBL" id="CCA23003.1"/>
    </source>
</evidence>
<dbReference type="AlphaFoldDB" id="F0WNW0"/>
<dbReference type="Gene3D" id="3.30.420.10">
    <property type="entry name" value="Ribonuclease H-like superfamily/Ribonuclease H"/>
    <property type="match status" value="1"/>
</dbReference>
<organism evidence="2">
    <name type="scientific">Albugo laibachii Nc14</name>
    <dbReference type="NCBI Taxonomy" id="890382"/>
    <lineage>
        <taxon>Eukaryota</taxon>
        <taxon>Sar</taxon>
        <taxon>Stramenopiles</taxon>
        <taxon>Oomycota</taxon>
        <taxon>Peronosporomycetes</taxon>
        <taxon>Albuginales</taxon>
        <taxon>Albuginaceae</taxon>
        <taxon>Albugo</taxon>
    </lineage>
</organism>
<proteinExistence type="predicted"/>
<protein>
    <submittedName>
        <fullName evidence="2">Uncharacterized protein AlNc14C176G8115</fullName>
    </submittedName>
</protein>
<feature type="domain" description="DDE-1" evidence="1">
    <location>
        <begin position="1"/>
        <end position="166"/>
    </location>
</feature>
<dbReference type="GO" id="GO:0003677">
    <property type="term" value="F:DNA binding"/>
    <property type="evidence" value="ECO:0007669"/>
    <property type="project" value="TreeGrafter"/>
</dbReference>
<dbReference type="Pfam" id="PF03184">
    <property type="entry name" value="DDE_1"/>
    <property type="match status" value="1"/>
</dbReference>
<dbReference type="InterPro" id="IPR050863">
    <property type="entry name" value="CenT-Element_Derived"/>
</dbReference>
<dbReference type="InterPro" id="IPR004875">
    <property type="entry name" value="DDE_SF_endonuclease_dom"/>
</dbReference>
<reference evidence="2" key="2">
    <citation type="submission" date="2011-02" db="EMBL/GenBank/DDBJ databases">
        <authorList>
            <person name="MacLean D."/>
        </authorList>
    </citation>
    <scope>NUCLEOTIDE SEQUENCE</scope>
</reference>
<dbReference type="PANTHER" id="PTHR19303:SF57">
    <property type="entry name" value="HTH CENPB-TYPE DOMAIN-CONTAINING PROTEIN"/>
    <property type="match status" value="1"/>
</dbReference>
<dbReference type="PANTHER" id="PTHR19303">
    <property type="entry name" value="TRANSPOSON"/>
    <property type="match status" value="1"/>
</dbReference>
<dbReference type="InterPro" id="IPR036397">
    <property type="entry name" value="RNaseH_sf"/>
</dbReference>
<dbReference type="EMBL" id="FR824221">
    <property type="protein sequence ID" value="CCA23003.1"/>
    <property type="molecule type" value="Genomic_DNA"/>
</dbReference>
<evidence type="ECO:0000259" key="1">
    <source>
        <dbReference type="Pfam" id="PF03184"/>
    </source>
</evidence>
<dbReference type="HOGENOM" id="CLU_077827_1_0_1"/>
<accession>F0WNW0</accession>
<dbReference type="GO" id="GO:0005634">
    <property type="term" value="C:nucleus"/>
    <property type="evidence" value="ECO:0007669"/>
    <property type="project" value="TreeGrafter"/>
</dbReference>